<reference evidence="1" key="1">
    <citation type="submission" date="2022-01" db="EMBL/GenBank/DDBJ databases">
        <title>Collection of gut derived symbiotic bacterial strains cultured from healthy donors.</title>
        <authorList>
            <person name="Lin H."/>
            <person name="Kohout C."/>
            <person name="Waligurski E."/>
            <person name="Pamer E.G."/>
        </authorList>
    </citation>
    <scope>NUCLEOTIDE SEQUENCE</scope>
    <source>
        <strain evidence="1">DFI.5.49</strain>
    </source>
</reference>
<dbReference type="AlphaFoldDB" id="A0AAE3F488"/>
<evidence type="ECO:0000313" key="1">
    <source>
        <dbReference type="EMBL" id="MCG4767177.1"/>
    </source>
</evidence>
<dbReference type="GO" id="GO:0004519">
    <property type="term" value="F:endonuclease activity"/>
    <property type="evidence" value="ECO:0007669"/>
    <property type="project" value="UniProtKB-KW"/>
</dbReference>
<keyword evidence="1" id="KW-0378">Hydrolase</keyword>
<dbReference type="Gene3D" id="3.40.91.70">
    <property type="entry name" value="Type II restriction endonuclease, HindIII"/>
    <property type="match status" value="1"/>
</dbReference>
<dbReference type="InterPro" id="IPR038373">
    <property type="entry name" value="Restrct_endonuc_II_HindIII_sf"/>
</dbReference>
<dbReference type="Proteomes" id="UP001199915">
    <property type="component" value="Unassembled WGS sequence"/>
</dbReference>
<proteinExistence type="predicted"/>
<dbReference type="EC" id="3.1.21.-" evidence="1"/>
<comment type="caution">
    <text evidence="1">The sequence shown here is derived from an EMBL/GenBank/DDBJ whole genome shotgun (WGS) entry which is preliminary data.</text>
</comment>
<keyword evidence="1" id="KW-0540">Nuclease</keyword>
<dbReference type="EMBL" id="JAKNFS010000033">
    <property type="protein sequence ID" value="MCG4767177.1"/>
    <property type="molecule type" value="Genomic_DNA"/>
</dbReference>
<accession>A0AAE3F488</accession>
<dbReference type="GO" id="GO:0016787">
    <property type="term" value="F:hydrolase activity"/>
    <property type="evidence" value="ECO:0007669"/>
    <property type="project" value="UniProtKB-KW"/>
</dbReference>
<dbReference type="InterPro" id="IPR019043">
    <property type="entry name" value="Restrct_endonuc_II_HindIII"/>
</dbReference>
<organism evidence="1 2">
    <name type="scientific">Fusicatenibacter saccharivorans</name>
    <dbReference type="NCBI Taxonomy" id="1150298"/>
    <lineage>
        <taxon>Bacteria</taxon>
        <taxon>Bacillati</taxon>
        <taxon>Bacillota</taxon>
        <taxon>Clostridia</taxon>
        <taxon>Lachnospirales</taxon>
        <taxon>Lachnospiraceae</taxon>
        <taxon>Fusicatenibacter</taxon>
    </lineage>
</organism>
<feature type="non-terminal residue" evidence="1">
    <location>
        <position position="1"/>
    </location>
</feature>
<protein>
    <submittedName>
        <fullName evidence="1">HindIII family type II restriction endonuclease</fullName>
        <ecNumber evidence="1">3.1.21.-</ecNumber>
    </submittedName>
</protein>
<name>A0AAE3F488_9FIRM</name>
<gene>
    <name evidence="1" type="ORF">L0N21_16950</name>
</gene>
<sequence>KSVKSRIFVEHELKRIERYKMFEKLINEIKGLSTIDFKDATEKIRKYIDEISEKDFKEIVKQIGTIPENIEHDSTEEKLYSKASDIVLARCFRMLGLASRALDERADSADILAESISGYKYSLVADAKCFRLSRTAKNQKDFKVSNLSDWRGSENEYAVLVAPYFQYPQSTSQIYSKALDNNVCLLAWEHISILLEENVKETESLSLESLWNASQMIARDKTLSFANAKCCFLPKMDVYVAKKIGLPESQYRSMLNDYKRLIMYRGKTEIAYWTGCIEEIKKYTKEKAIEELIKAKKLQEKINVISQYIDKLNR</sequence>
<keyword evidence="1" id="KW-0255">Endonuclease</keyword>
<dbReference type="Pfam" id="PF09518">
    <property type="entry name" value="RE_HindIII"/>
    <property type="match status" value="1"/>
</dbReference>
<evidence type="ECO:0000313" key="2">
    <source>
        <dbReference type="Proteomes" id="UP001199915"/>
    </source>
</evidence>
<dbReference type="Gene3D" id="6.10.250.1510">
    <property type="match status" value="1"/>
</dbReference>
<dbReference type="RefSeq" id="WP_238033686.1">
    <property type="nucleotide sequence ID" value="NZ_JAKNFS010000033.1"/>
</dbReference>